<feature type="compositionally biased region" description="Polar residues" evidence="1">
    <location>
        <begin position="229"/>
        <end position="241"/>
    </location>
</feature>
<dbReference type="SMART" id="SM00355">
    <property type="entry name" value="ZnF_C2H2"/>
    <property type="match status" value="3"/>
</dbReference>
<feature type="domain" description="C2H2-type" evidence="2">
    <location>
        <begin position="471"/>
        <end position="500"/>
    </location>
</feature>
<feature type="compositionally biased region" description="Low complexity" evidence="1">
    <location>
        <begin position="330"/>
        <end position="349"/>
    </location>
</feature>
<proteinExistence type="predicted"/>
<dbReference type="GO" id="GO:0006357">
    <property type="term" value="P:regulation of transcription by RNA polymerase II"/>
    <property type="evidence" value="ECO:0007669"/>
    <property type="project" value="TreeGrafter"/>
</dbReference>
<feature type="region of interest" description="Disordered" evidence="1">
    <location>
        <begin position="308"/>
        <end position="409"/>
    </location>
</feature>
<accession>A0A6G1JNK2</accession>
<dbReference type="EMBL" id="MU005569">
    <property type="protein sequence ID" value="KAF2691821.1"/>
    <property type="molecule type" value="Genomic_DNA"/>
</dbReference>
<feature type="compositionally biased region" description="Basic and acidic residues" evidence="1">
    <location>
        <begin position="77"/>
        <end position="89"/>
    </location>
</feature>
<feature type="compositionally biased region" description="Polar residues" evidence="1">
    <location>
        <begin position="308"/>
        <end position="329"/>
    </location>
</feature>
<feature type="compositionally biased region" description="Polar residues" evidence="1">
    <location>
        <begin position="198"/>
        <end position="220"/>
    </location>
</feature>
<feature type="compositionally biased region" description="Basic residues" evidence="1">
    <location>
        <begin position="52"/>
        <end position="64"/>
    </location>
</feature>
<dbReference type="PANTHER" id="PTHR46179:SF19">
    <property type="entry name" value="C2H2 FINGER DOMAIN TRANSCRIPTION FACTOR (EUROFUNG)-RELATED"/>
    <property type="match status" value="1"/>
</dbReference>
<evidence type="ECO:0000259" key="2">
    <source>
        <dbReference type="SMART" id="SM00355"/>
    </source>
</evidence>
<dbReference type="AlphaFoldDB" id="A0A6G1JNK2"/>
<dbReference type="GO" id="GO:0005634">
    <property type="term" value="C:nucleus"/>
    <property type="evidence" value="ECO:0007669"/>
    <property type="project" value="TreeGrafter"/>
</dbReference>
<reference evidence="3" key="1">
    <citation type="journal article" date="2020" name="Stud. Mycol.">
        <title>101 Dothideomycetes genomes: a test case for predicting lifestyles and emergence of pathogens.</title>
        <authorList>
            <person name="Haridas S."/>
            <person name="Albert R."/>
            <person name="Binder M."/>
            <person name="Bloem J."/>
            <person name="Labutti K."/>
            <person name="Salamov A."/>
            <person name="Andreopoulos B."/>
            <person name="Baker S."/>
            <person name="Barry K."/>
            <person name="Bills G."/>
            <person name="Bluhm B."/>
            <person name="Cannon C."/>
            <person name="Castanera R."/>
            <person name="Culley D."/>
            <person name="Daum C."/>
            <person name="Ezra D."/>
            <person name="Gonzalez J."/>
            <person name="Henrissat B."/>
            <person name="Kuo A."/>
            <person name="Liang C."/>
            <person name="Lipzen A."/>
            <person name="Lutzoni F."/>
            <person name="Magnuson J."/>
            <person name="Mondo S."/>
            <person name="Nolan M."/>
            <person name="Ohm R."/>
            <person name="Pangilinan J."/>
            <person name="Park H.-J."/>
            <person name="Ramirez L."/>
            <person name="Alfaro M."/>
            <person name="Sun H."/>
            <person name="Tritt A."/>
            <person name="Yoshinaga Y."/>
            <person name="Zwiers L.-H."/>
            <person name="Turgeon B."/>
            <person name="Goodwin S."/>
            <person name="Spatafora J."/>
            <person name="Crous P."/>
            <person name="Grigoriev I."/>
        </authorList>
    </citation>
    <scope>NUCLEOTIDE SEQUENCE</scope>
    <source>
        <strain evidence="3">CBS 122367</strain>
    </source>
</reference>
<feature type="compositionally biased region" description="Polar residues" evidence="1">
    <location>
        <begin position="265"/>
        <end position="285"/>
    </location>
</feature>
<feature type="domain" description="C2H2-type" evidence="2">
    <location>
        <begin position="440"/>
        <end position="465"/>
    </location>
</feature>
<protein>
    <recommendedName>
        <fullName evidence="2">C2H2-type domain-containing protein</fullName>
    </recommendedName>
</protein>
<dbReference type="OrthoDB" id="6077919at2759"/>
<evidence type="ECO:0000313" key="3">
    <source>
        <dbReference type="EMBL" id="KAF2691821.1"/>
    </source>
</evidence>
<feature type="compositionally biased region" description="Polar residues" evidence="1">
    <location>
        <begin position="369"/>
        <end position="402"/>
    </location>
</feature>
<dbReference type="Gene3D" id="3.30.160.60">
    <property type="entry name" value="Classic Zinc Finger"/>
    <property type="match status" value="2"/>
</dbReference>
<dbReference type="Proteomes" id="UP000799291">
    <property type="component" value="Unassembled WGS sequence"/>
</dbReference>
<dbReference type="InterPro" id="IPR036236">
    <property type="entry name" value="Znf_C2H2_sf"/>
</dbReference>
<feature type="compositionally biased region" description="Low complexity" evidence="1">
    <location>
        <begin position="183"/>
        <end position="196"/>
    </location>
</feature>
<feature type="region of interest" description="Disordered" evidence="1">
    <location>
        <begin position="518"/>
        <end position="561"/>
    </location>
</feature>
<sequence>MSLNYDSDDAFPRSPGLAPVRPRATPSPTPPPIVTHHAPISSAEKNVSPPSSRRRQRSNRRKARPSQGDFVLIRVMDPNRPDIAREVGERALVSESGSEVEDEDMDDRSQTAEAAPSEAVQTHSKPTHAPPGDLSRVAQDALNATTTTNLEVQPAPVKPLPPLFLHRDSVVELDSNDRSVLPTDTSTSHSSSTGPTANGVQPSTNGVDPKSPSTQASSPVPSIERHRSISNGYPQTDSLATSPRLRELTIPARRGSPSQKLPALQTPQSPRQEGSAGSPSQKQQLPSFSHLNDLAQTAIQEHERNFPHRQSISSTGQSPTSIGRQLSITSLSPGSAFPPLSASSSGGSSDMFLRSGQHLTLFSPARRPSQASDTGPYSATLHSATTNDSYQDGLSPGSQPTPIDTRGPRMSIGEALESRTLPLPVGSNIQHIPSHGSGGFKCDYPNCNAAPFQTQYLLNSHANVHSQTRPHFCPVRGCPRAEGGKGFKRKNEMIRHGLVHASPGYVCPFCPDREHKYPRPDNLQRHVRVHHEDKDKDDPQLREVLAQRPEGGSRGRRRRVS</sequence>
<dbReference type="SUPFAM" id="SSF57667">
    <property type="entry name" value="beta-beta-alpha zinc fingers"/>
    <property type="match status" value="1"/>
</dbReference>
<dbReference type="InterPro" id="IPR013087">
    <property type="entry name" value="Znf_C2H2_type"/>
</dbReference>
<name>A0A6G1JNK2_9PLEO</name>
<feature type="region of interest" description="Disordered" evidence="1">
    <location>
        <begin position="1"/>
        <end position="162"/>
    </location>
</feature>
<organism evidence="3 4">
    <name type="scientific">Lentithecium fluviatile CBS 122367</name>
    <dbReference type="NCBI Taxonomy" id="1168545"/>
    <lineage>
        <taxon>Eukaryota</taxon>
        <taxon>Fungi</taxon>
        <taxon>Dikarya</taxon>
        <taxon>Ascomycota</taxon>
        <taxon>Pezizomycotina</taxon>
        <taxon>Dothideomycetes</taxon>
        <taxon>Pleosporomycetidae</taxon>
        <taxon>Pleosporales</taxon>
        <taxon>Massarineae</taxon>
        <taxon>Lentitheciaceae</taxon>
        <taxon>Lentithecium</taxon>
    </lineage>
</organism>
<evidence type="ECO:0000256" key="1">
    <source>
        <dbReference type="SAM" id="MobiDB-lite"/>
    </source>
</evidence>
<dbReference type="InterPro" id="IPR051061">
    <property type="entry name" value="Zinc_finger_trans_reg"/>
</dbReference>
<feature type="compositionally biased region" description="Polar residues" evidence="1">
    <location>
        <begin position="142"/>
        <end position="151"/>
    </location>
</feature>
<feature type="compositionally biased region" description="Basic and acidic residues" evidence="1">
    <location>
        <begin position="518"/>
        <end position="541"/>
    </location>
</feature>
<gene>
    <name evidence="3" type="ORF">K458DRAFT_438165</name>
</gene>
<evidence type="ECO:0000313" key="4">
    <source>
        <dbReference type="Proteomes" id="UP000799291"/>
    </source>
</evidence>
<feature type="region of interest" description="Disordered" evidence="1">
    <location>
        <begin position="175"/>
        <end position="285"/>
    </location>
</feature>
<feature type="domain" description="C2H2-type" evidence="2">
    <location>
        <begin position="505"/>
        <end position="530"/>
    </location>
</feature>
<keyword evidence="4" id="KW-1185">Reference proteome</keyword>
<dbReference type="PANTHER" id="PTHR46179">
    <property type="entry name" value="ZINC FINGER PROTEIN"/>
    <property type="match status" value="1"/>
</dbReference>